<comment type="function">
    <text evidence="1 8">Tetrapolymerization of the monopyrrole PBG into the hydroxymethylbilane pre-uroporphyrinogen in several discrete steps.</text>
</comment>
<evidence type="ECO:0000256" key="2">
    <source>
        <dbReference type="ARBA" id="ARBA00004735"/>
    </source>
</evidence>
<gene>
    <name evidence="8 11" type="primary">hemC</name>
    <name evidence="11" type="ORF">MAE02_44790</name>
</gene>
<evidence type="ECO:0000256" key="7">
    <source>
        <dbReference type="ARBA" id="ARBA00048169"/>
    </source>
</evidence>
<evidence type="ECO:0000256" key="6">
    <source>
        <dbReference type="ARBA" id="ARBA00023244"/>
    </source>
</evidence>
<evidence type="ECO:0000259" key="9">
    <source>
        <dbReference type="Pfam" id="PF01379"/>
    </source>
</evidence>
<keyword evidence="6 8" id="KW-0627">Porphyrin biosynthesis</keyword>
<evidence type="ECO:0000259" key="10">
    <source>
        <dbReference type="Pfam" id="PF03900"/>
    </source>
</evidence>
<dbReference type="Pfam" id="PF03900">
    <property type="entry name" value="Porphobil_deamC"/>
    <property type="match status" value="1"/>
</dbReference>
<evidence type="ECO:0000256" key="1">
    <source>
        <dbReference type="ARBA" id="ARBA00002869"/>
    </source>
</evidence>
<feature type="modified residue" description="S-(dipyrrolylmethanemethyl)cysteine" evidence="8">
    <location>
        <position position="245"/>
    </location>
</feature>
<evidence type="ECO:0000256" key="8">
    <source>
        <dbReference type="HAMAP-Rule" id="MF_00260"/>
    </source>
</evidence>
<comment type="cofactor">
    <cofactor evidence="8">
        <name>dipyrromethane</name>
        <dbReference type="ChEBI" id="CHEBI:60342"/>
    </cofactor>
    <text evidence="8">Binds 1 dipyrromethane group covalently.</text>
</comment>
<feature type="domain" description="Porphobilinogen deaminase N-terminal" evidence="9">
    <location>
        <begin position="7"/>
        <end position="216"/>
    </location>
</feature>
<reference evidence="11 12" key="1">
    <citation type="submission" date="2019-07" db="EMBL/GenBank/DDBJ databases">
        <title>Whole genome shotgun sequence of Microvirga aerophila NBRC 106136.</title>
        <authorList>
            <person name="Hosoyama A."/>
            <person name="Uohara A."/>
            <person name="Ohji S."/>
            <person name="Ichikawa N."/>
        </authorList>
    </citation>
    <scope>NUCLEOTIDE SEQUENCE [LARGE SCALE GENOMIC DNA]</scope>
    <source>
        <strain evidence="11 12">NBRC 106136</strain>
    </source>
</reference>
<sequence>MADTSTLVIGTRGSPLALAQAHETQERFAKSHGWTPDQLPLAVIKTTGDAIQDRPLSEAGGKGLFTKELDIALLEGAIDLAVHSAKDLPTTLPEGIMIAGYLPREDVRDAFISRRFKGLHDLPSGAVVGSASLRRQAELRRLRPDLNVTLLRGNVQTRLAKLERGEVDATLLAMAGLRRLGLTEHVTAVLETEDFLPAVGQGAIAITVRADDERVMRAVEPILDAPTGHALAAERAFLTILDGSCRTPIAGHAHLVGDELVFRGLVLRPDGSERLEVSRRGAVSEAVSLGREAGTELRTRMPPGFLDA</sequence>
<accession>A0A512BXW6</accession>
<dbReference type="PANTHER" id="PTHR11557">
    <property type="entry name" value="PORPHOBILINOGEN DEAMINASE"/>
    <property type="match status" value="1"/>
</dbReference>
<dbReference type="RefSeq" id="WP_114186014.1">
    <property type="nucleotide sequence ID" value="NZ_BJYU01000074.1"/>
</dbReference>
<feature type="domain" description="Porphobilinogen deaminase C-terminal" evidence="10">
    <location>
        <begin position="232"/>
        <end position="298"/>
    </location>
</feature>
<dbReference type="NCBIfam" id="TIGR00212">
    <property type="entry name" value="hemC"/>
    <property type="match status" value="1"/>
</dbReference>
<dbReference type="GO" id="GO:0004418">
    <property type="term" value="F:hydroxymethylbilane synthase activity"/>
    <property type="evidence" value="ECO:0007669"/>
    <property type="project" value="UniProtKB-UniRule"/>
</dbReference>
<dbReference type="UniPathway" id="UPA00251">
    <property type="reaction ID" value="UER00319"/>
</dbReference>
<dbReference type="EC" id="2.5.1.61" evidence="8"/>
<dbReference type="OrthoDB" id="9810298at2"/>
<comment type="caution">
    <text evidence="11">The sequence shown here is derived from an EMBL/GenBank/DDBJ whole genome shotgun (WGS) entry which is preliminary data.</text>
</comment>
<dbReference type="EMBL" id="BJYU01000074">
    <property type="protein sequence ID" value="GEO16783.1"/>
    <property type="molecule type" value="Genomic_DNA"/>
</dbReference>
<name>A0A512BXW6_9HYPH</name>
<evidence type="ECO:0000313" key="12">
    <source>
        <dbReference type="Proteomes" id="UP000321085"/>
    </source>
</evidence>
<dbReference type="SUPFAM" id="SSF54782">
    <property type="entry name" value="Porphobilinogen deaminase (hydroxymethylbilane synthase), C-terminal domain"/>
    <property type="match status" value="1"/>
</dbReference>
<proteinExistence type="inferred from homology"/>
<evidence type="ECO:0000313" key="11">
    <source>
        <dbReference type="EMBL" id="GEO16783.1"/>
    </source>
</evidence>
<evidence type="ECO:0000256" key="3">
    <source>
        <dbReference type="ARBA" id="ARBA00005638"/>
    </source>
</evidence>
<dbReference type="PRINTS" id="PR00151">
    <property type="entry name" value="PORPHBDMNASE"/>
</dbReference>
<dbReference type="HAMAP" id="MF_00260">
    <property type="entry name" value="Porphobil_deam"/>
    <property type="match status" value="1"/>
</dbReference>
<dbReference type="AlphaFoldDB" id="A0A512BXW6"/>
<dbReference type="GO" id="GO:0006782">
    <property type="term" value="P:protoporphyrinogen IX biosynthetic process"/>
    <property type="evidence" value="ECO:0007669"/>
    <property type="project" value="UniProtKB-UniRule"/>
</dbReference>
<dbReference type="Pfam" id="PF01379">
    <property type="entry name" value="Porphobil_deam"/>
    <property type="match status" value="1"/>
</dbReference>
<dbReference type="GO" id="GO:0005737">
    <property type="term" value="C:cytoplasm"/>
    <property type="evidence" value="ECO:0007669"/>
    <property type="project" value="UniProtKB-UniRule"/>
</dbReference>
<keyword evidence="5 8" id="KW-0808">Transferase</keyword>
<dbReference type="Gene3D" id="3.30.160.40">
    <property type="entry name" value="Porphobilinogen deaminase, C-terminal domain"/>
    <property type="match status" value="1"/>
</dbReference>
<dbReference type="InterPro" id="IPR036803">
    <property type="entry name" value="Porphobilinogen_deaminase_C_sf"/>
</dbReference>
<dbReference type="PANTHER" id="PTHR11557:SF0">
    <property type="entry name" value="PORPHOBILINOGEN DEAMINASE"/>
    <property type="match status" value="1"/>
</dbReference>
<dbReference type="InterPro" id="IPR000860">
    <property type="entry name" value="HemC"/>
</dbReference>
<dbReference type="InterPro" id="IPR022418">
    <property type="entry name" value="Porphobilinogen_deaminase_C"/>
</dbReference>
<comment type="similarity">
    <text evidence="3 8">Belongs to the HMBS family.</text>
</comment>
<dbReference type="FunFam" id="3.40.190.10:FF:000005">
    <property type="entry name" value="Porphobilinogen deaminase"/>
    <property type="match status" value="1"/>
</dbReference>
<dbReference type="PIRSF" id="PIRSF001438">
    <property type="entry name" value="4pyrrol_synth_OHMeBilane_synth"/>
    <property type="match status" value="1"/>
</dbReference>
<comment type="catalytic activity">
    <reaction evidence="7 8">
        <text>4 porphobilinogen + H2O = hydroxymethylbilane + 4 NH4(+)</text>
        <dbReference type="Rhea" id="RHEA:13185"/>
        <dbReference type="ChEBI" id="CHEBI:15377"/>
        <dbReference type="ChEBI" id="CHEBI:28938"/>
        <dbReference type="ChEBI" id="CHEBI:57845"/>
        <dbReference type="ChEBI" id="CHEBI:58126"/>
        <dbReference type="EC" id="2.5.1.61"/>
    </reaction>
</comment>
<dbReference type="PROSITE" id="PS00533">
    <property type="entry name" value="PORPHOBILINOGEN_DEAM"/>
    <property type="match status" value="1"/>
</dbReference>
<evidence type="ECO:0000256" key="5">
    <source>
        <dbReference type="ARBA" id="ARBA00022679"/>
    </source>
</evidence>
<dbReference type="SUPFAM" id="SSF53850">
    <property type="entry name" value="Periplasmic binding protein-like II"/>
    <property type="match status" value="1"/>
</dbReference>
<organism evidence="11 12">
    <name type="scientific">Microvirga aerophila</name>
    <dbReference type="NCBI Taxonomy" id="670291"/>
    <lineage>
        <taxon>Bacteria</taxon>
        <taxon>Pseudomonadati</taxon>
        <taxon>Pseudomonadota</taxon>
        <taxon>Alphaproteobacteria</taxon>
        <taxon>Hyphomicrobiales</taxon>
        <taxon>Methylobacteriaceae</taxon>
        <taxon>Microvirga</taxon>
    </lineage>
</organism>
<keyword evidence="12" id="KW-1185">Reference proteome</keyword>
<comment type="pathway">
    <text evidence="2">Porphyrin-containing compound metabolism; protoporphyrin-IX biosynthesis; coproporphyrinogen-III from 5-aminolevulinate: step 2/4.</text>
</comment>
<dbReference type="InterPro" id="IPR022419">
    <property type="entry name" value="Porphobilin_deaminase_cofac_BS"/>
</dbReference>
<comment type="miscellaneous">
    <text evidence="8">The porphobilinogen subunits are added to the dipyrromethane group.</text>
</comment>
<protein>
    <recommendedName>
        <fullName evidence="8">Porphobilinogen deaminase</fullName>
        <shortName evidence="8">PBG</shortName>
        <ecNumber evidence="8">2.5.1.61</ecNumber>
    </recommendedName>
    <alternativeName>
        <fullName evidence="8">Hydroxymethylbilane synthase</fullName>
        <shortName evidence="8">HMBS</shortName>
    </alternativeName>
    <alternativeName>
        <fullName evidence="8">Pre-uroporphyrinogen synthase</fullName>
    </alternativeName>
</protein>
<dbReference type="InterPro" id="IPR022417">
    <property type="entry name" value="Porphobilin_deaminase_N"/>
</dbReference>
<dbReference type="Proteomes" id="UP000321085">
    <property type="component" value="Unassembled WGS sequence"/>
</dbReference>
<dbReference type="Gene3D" id="3.40.190.10">
    <property type="entry name" value="Periplasmic binding protein-like II"/>
    <property type="match status" value="2"/>
</dbReference>
<evidence type="ECO:0000256" key="4">
    <source>
        <dbReference type="ARBA" id="ARBA00011245"/>
    </source>
</evidence>
<comment type="subunit">
    <text evidence="4 8">Monomer.</text>
</comment>